<comment type="caution">
    <text evidence="3">The sequence shown here is derived from an EMBL/GenBank/DDBJ whole genome shotgun (WGS) entry which is preliminary data.</text>
</comment>
<reference evidence="3" key="1">
    <citation type="submission" date="2023-10" db="EMBL/GenBank/DDBJ databases">
        <title>Genome assembly of Pristionchus species.</title>
        <authorList>
            <person name="Yoshida K."/>
            <person name="Sommer R.J."/>
        </authorList>
    </citation>
    <scope>NUCLEOTIDE SEQUENCE</scope>
    <source>
        <strain evidence="3">RS5133</strain>
    </source>
</reference>
<feature type="chain" id="PRO_5044000289" description="Fungal lipase-type domain-containing protein" evidence="1">
    <location>
        <begin position="23"/>
        <end position="300"/>
    </location>
</feature>
<keyword evidence="1" id="KW-0732">Signal</keyword>
<gene>
    <name evidence="3" type="ORF">PFISCL1PPCAC_27515</name>
</gene>
<dbReference type="SUPFAM" id="SSF53474">
    <property type="entry name" value="alpha/beta-Hydrolases"/>
    <property type="match status" value="1"/>
</dbReference>
<dbReference type="Pfam" id="PF01764">
    <property type="entry name" value="Lipase_3"/>
    <property type="match status" value="1"/>
</dbReference>
<dbReference type="Proteomes" id="UP001432322">
    <property type="component" value="Unassembled WGS sequence"/>
</dbReference>
<feature type="signal peptide" evidence="1">
    <location>
        <begin position="1"/>
        <end position="22"/>
    </location>
</feature>
<protein>
    <recommendedName>
        <fullName evidence="2">Fungal lipase-type domain-containing protein</fullName>
    </recommendedName>
</protein>
<sequence length="300" mass="32846">SMRLSRILEWLLLVSLFTWVDGQDHNSFNDATSKQIWTLAYWTTSANPQVCVPKKNPGWAVLSVIQAPGAPMYGQALAVVSVSETLKMVHVHFRGPDSVTTFIFSGFQMLMQPNFPVESFEGFSAAVDNAKTFTALWQGGLRAALNSAWDEYCDFPILVAHFTILAVTHAFFQITGNSVGGCPAQMLAIKLKKLGMWDRSAISLYLYSSPRCGYQVPLSEYVINLPATTCTSIDAANPQQCYWHAGYAIQYSKNIFGMTSGTIARCANGEITTCLAGSILNIGNHNGFYGLTYGFAPPTC</sequence>
<feature type="non-terminal residue" evidence="3">
    <location>
        <position position="1"/>
    </location>
</feature>
<dbReference type="AlphaFoldDB" id="A0AAV5WZN0"/>
<evidence type="ECO:0000313" key="3">
    <source>
        <dbReference type="EMBL" id="GMT36218.1"/>
    </source>
</evidence>
<proteinExistence type="predicted"/>
<dbReference type="EMBL" id="BTSY01000007">
    <property type="protein sequence ID" value="GMT36218.1"/>
    <property type="molecule type" value="Genomic_DNA"/>
</dbReference>
<accession>A0AAV5WZN0</accession>
<keyword evidence="4" id="KW-1185">Reference proteome</keyword>
<dbReference type="InterPro" id="IPR029058">
    <property type="entry name" value="AB_hydrolase_fold"/>
</dbReference>
<dbReference type="InterPro" id="IPR002921">
    <property type="entry name" value="Fungal_lipase-type"/>
</dbReference>
<evidence type="ECO:0000313" key="4">
    <source>
        <dbReference type="Proteomes" id="UP001432322"/>
    </source>
</evidence>
<dbReference type="GO" id="GO:0006629">
    <property type="term" value="P:lipid metabolic process"/>
    <property type="evidence" value="ECO:0007669"/>
    <property type="project" value="InterPro"/>
</dbReference>
<organism evidence="3 4">
    <name type="scientific">Pristionchus fissidentatus</name>
    <dbReference type="NCBI Taxonomy" id="1538716"/>
    <lineage>
        <taxon>Eukaryota</taxon>
        <taxon>Metazoa</taxon>
        <taxon>Ecdysozoa</taxon>
        <taxon>Nematoda</taxon>
        <taxon>Chromadorea</taxon>
        <taxon>Rhabditida</taxon>
        <taxon>Rhabditina</taxon>
        <taxon>Diplogasteromorpha</taxon>
        <taxon>Diplogasteroidea</taxon>
        <taxon>Neodiplogasteridae</taxon>
        <taxon>Pristionchus</taxon>
    </lineage>
</organism>
<dbReference type="PANTHER" id="PTHR45908:SF8">
    <property type="entry name" value="FUNGAL LIPASE-LIKE DOMAIN-CONTAINING PROTEIN"/>
    <property type="match status" value="1"/>
</dbReference>
<feature type="domain" description="Fungal lipase-type" evidence="2">
    <location>
        <begin position="169"/>
        <end position="213"/>
    </location>
</feature>
<name>A0AAV5WZN0_9BILA</name>
<dbReference type="Gene3D" id="3.40.50.1820">
    <property type="entry name" value="alpha/beta hydrolase"/>
    <property type="match status" value="1"/>
</dbReference>
<evidence type="ECO:0000259" key="2">
    <source>
        <dbReference type="Pfam" id="PF01764"/>
    </source>
</evidence>
<dbReference type="PANTHER" id="PTHR45908">
    <property type="entry name" value="PROTEIN CBG11750-RELATED"/>
    <property type="match status" value="1"/>
</dbReference>
<evidence type="ECO:0000256" key="1">
    <source>
        <dbReference type="SAM" id="SignalP"/>
    </source>
</evidence>